<organism evidence="3 4">
    <name type="scientific">Spirochaeta isovalerica</name>
    <dbReference type="NCBI Taxonomy" id="150"/>
    <lineage>
        <taxon>Bacteria</taxon>
        <taxon>Pseudomonadati</taxon>
        <taxon>Spirochaetota</taxon>
        <taxon>Spirochaetia</taxon>
        <taxon>Spirochaetales</taxon>
        <taxon>Spirochaetaceae</taxon>
        <taxon>Spirochaeta</taxon>
    </lineage>
</organism>
<dbReference type="PIRSF" id="PIRSF016838">
    <property type="entry name" value="PafC"/>
    <property type="match status" value="1"/>
</dbReference>
<dbReference type="PROSITE" id="PS52050">
    <property type="entry name" value="WYL"/>
    <property type="match status" value="1"/>
</dbReference>
<evidence type="ECO:0000313" key="3">
    <source>
        <dbReference type="EMBL" id="MBB6480278.1"/>
    </source>
</evidence>
<feature type="domain" description="WCX" evidence="2">
    <location>
        <begin position="194"/>
        <end position="269"/>
    </location>
</feature>
<dbReference type="Pfam" id="PF13280">
    <property type="entry name" value="WYL"/>
    <property type="match status" value="1"/>
</dbReference>
<dbReference type="GO" id="GO:0003677">
    <property type="term" value="F:DNA binding"/>
    <property type="evidence" value="ECO:0007669"/>
    <property type="project" value="UniProtKB-KW"/>
</dbReference>
<comment type="caution">
    <text evidence="3">The sequence shown here is derived from an EMBL/GenBank/DDBJ whole genome shotgun (WGS) entry which is preliminary data.</text>
</comment>
<reference evidence="3 4" key="1">
    <citation type="submission" date="2020-08" db="EMBL/GenBank/DDBJ databases">
        <title>Genomic Encyclopedia of Type Strains, Phase IV (KMG-IV): sequencing the most valuable type-strain genomes for metagenomic binning, comparative biology and taxonomic classification.</title>
        <authorList>
            <person name="Goeker M."/>
        </authorList>
    </citation>
    <scope>NUCLEOTIDE SEQUENCE [LARGE SCALE GENOMIC DNA]</scope>
    <source>
        <strain evidence="3 4">DSM 2461</strain>
    </source>
</reference>
<sequence>MEAIELSGIPIVTIQGPNGGYGIMENFKIHNQLVSVEDFYYIITALKSVSETLADDKIDNTLEKMKTLIPSRQTEFLSERNEKLSIDFTMLGGDPRHQESFKVVKEAVDSERLLRFTYTNNKLESIRRTVEPLTIAFKWRAWYLFAWCCEKGDFRTFRISRMRDPEILPTRFKRKDISFEEYLSKQEKNKSTPTTELTLRFDAPMRAIVEEFHCPDDCSEGPEGSLIVKASMPEDGWMYGFLLSYGEFVTVIDPPHVRENLKRSAEKIAKKY</sequence>
<dbReference type="Pfam" id="PF25583">
    <property type="entry name" value="WCX"/>
    <property type="match status" value="1"/>
</dbReference>
<dbReference type="EMBL" id="JACHGJ010000003">
    <property type="protein sequence ID" value="MBB6480278.1"/>
    <property type="molecule type" value="Genomic_DNA"/>
</dbReference>
<gene>
    <name evidence="3" type="ORF">HNR50_001941</name>
</gene>
<keyword evidence="4" id="KW-1185">Reference proteome</keyword>
<proteinExistence type="predicted"/>
<dbReference type="InterPro" id="IPR057727">
    <property type="entry name" value="WCX_dom"/>
</dbReference>
<dbReference type="PANTHER" id="PTHR34580:SF1">
    <property type="entry name" value="PROTEIN PAFC"/>
    <property type="match status" value="1"/>
</dbReference>
<evidence type="ECO:0000313" key="4">
    <source>
        <dbReference type="Proteomes" id="UP000587760"/>
    </source>
</evidence>
<dbReference type="InterPro" id="IPR051534">
    <property type="entry name" value="CBASS_pafABC_assoc_protein"/>
</dbReference>
<keyword evidence="3" id="KW-0238">DNA-binding</keyword>
<evidence type="ECO:0000259" key="2">
    <source>
        <dbReference type="Pfam" id="PF25583"/>
    </source>
</evidence>
<feature type="domain" description="WYL" evidence="1">
    <location>
        <begin position="100"/>
        <end position="166"/>
    </location>
</feature>
<evidence type="ECO:0000259" key="1">
    <source>
        <dbReference type="Pfam" id="PF13280"/>
    </source>
</evidence>
<dbReference type="Proteomes" id="UP000587760">
    <property type="component" value="Unassembled WGS sequence"/>
</dbReference>
<name>A0A841RC84_9SPIO</name>
<protein>
    <submittedName>
        <fullName evidence="3">Putative DNA-binding transcriptional regulator YafY</fullName>
    </submittedName>
</protein>
<accession>A0A841RC84</accession>
<dbReference type="AlphaFoldDB" id="A0A841RC84"/>
<dbReference type="InterPro" id="IPR028349">
    <property type="entry name" value="PafC-like"/>
</dbReference>
<dbReference type="InterPro" id="IPR026881">
    <property type="entry name" value="WYL_dom"/>
</dbReference>
<dbReference type="PANTHER" id="PTHR34580">
    <property type="match status" value="1"/>
</dbReference>